<reference evidence="2" key="1">
    <citation type="submission" date="2020-02" db="EMBL/GenBank/DDBJ databases">
        <authorList>
            <person name="Chen W.-M."/>
        </authorList>
    </citation>
    <scope>NUCLEOTIDE SEQUENCE</scope>
    <source>
        <strain evidence="2">NBD-18</strain>
    </source>
</reference>
<comment type="caution">
    <text evidence="2">The sequence shown here is derived from an EMBL/GenBank/DDBJ whole genome shotgun (WGS) entry which is preliminary data.</text>
</comment>
<dbReference type="InterPro" id="IPR054242">
    <property type="entry name" value="DUF6969"/>
</dbReference>
<organism evidence="2">
    <name type="scientific">Sheuella amnicola</name>
    <dbReference type="NCBI Taxonomy" id="2707330"/>
    <lineage>
        <taxon>Bacteria</taxon>
        <taxon>Pseudomonadati</taxon>
        <taxon>Pseudomonadota</taxon>
        <taxon>Betaproteobacteria</taxon>
        <taxon>Burkholderiales</taxon>
        <taxon>Alcaligenaceae</taxon>
        <taxon>Sheuella</taxon>
    </lineage>
</organism>
<gene>
    <name evidence="2" type="ORF">G3I67_10250</name>
</gene>
<dbReference type="AlphaFoldDB" id="A0A6B2R0F1"/>
<name>A0A6B2R0F1_9BURK</name>
<proteinExistence type="predicted"/>
<dbReference type="RefSeq" id="WP_163654977.1">
    <property type="nucleotide sequence ID" value="NZ_JAAGRN010000006.1"/>
</dbReference>
<accession>A0A6B2R0F1</accession>
<dbReference type="EMBL" id="JAAGRN010000006">
    <property type="protein sequence ID" value="NDY83613.1"/>
    <property type="molecule type" value="Genomic_DNA"/>
</dbReference>
<protein>
    <recommendedName>
        <fullName evidence="1">DUF6969 domain-containing protein</fullName>
    </recommendedName>
</protein>
<evidence type="ECO:0000313" key="2">
    <source>
        <dbReference type="EMBL" id="NDY83613.1"/>
    </source>
</evidence>
<dbReference type="Pfam" id="PF22308">
    <property type="entry name" value="DUF6969"/>
    <property type="match status" value="1"/>
</dbReference>
<sequence length="217" mass="24770">MKATLADQIEYASSVLMQIQTEYASKGFTLCQAALGGSREFIAWKHYPEQDYVDSVSGYEFYYHAHDGFEMPEGEHGHFHLFKRSDRHPKKFMHLIGVALDSKGLPVRLFTTNQWVTGETMAQGKHVIRELTGFTIRARGRLAPIAKWLKALLIIYADEIASLIARRDQWISRNIDLGTHKSILLQDRNHHVLSECPINLIEKLSFISINNRKGTSS</sequence>
<feature type="domain" description="DUF6969" evidence="1">
    <location>
        <begin position="14"/>
        <end position="198"/>
    </location>
</feature>
<evidence type="ECO:0000259" key="1">
    <source>
        <dbReference type="Pfam" id="PF22308"/>
    </source>
</evidence>